<accession>A0A167Y571</accession>
<proteinExistence type="predicted"/>
<dbReference type="AlphaFoldDB" id="A0A167Y571"/>
<name>A0A167Y571_PENCH</name>
<organism evidence="1">
    <name type="scientific">Penicillium chrysogenum</name>
    <name type="common">Penicillium notatum</name>
    <dbReference type="NCBI Taxonomy" id="5076"/>
    <lineage>
        <taxon>Eukaryota</taxon>
        <taxon>Fungi</taxon>
        <taxon>Dikarya</taxon>
        <taxon>Ascomycota</taxon>
        <taxon>Pezizomycotina</taxon>
        <taxon>Eurotiomycetes</taxon>
        <taxon>Eurotiomycetidae</taxon>
        <taxon>Eurotiales</taxon>
        <taxon>Aspergillaceae</taxon>
        <taxon>Penicillium</taxon>
        <taxon>Penicillium chrysogenum species complex</taxon>
    </lineage>
</organism>
<dbReference type="Proteomes" id="UP000076449">
    <property type="component" value="Chromosome I"/>
</dbReference>
<reference evidence="1" key="1">
    <citation type="journal article" date="2014" name="Genome Announc.">
        <title>Complete sequencing and chromosome-scale genome assembly of the industrial progenitor strain P2niaD18 from the penicillin producer Penicillium chrysogenum.</title>
        <authorList>
            <person name="Specht T."/>
            <person name="Dahlmann T.A."/>
            <person name="Zadra I."/>
            <person name="Kurnsteiner H."/>
            <person name="Kuck U."/>
        </authorList>
    </citation>
    <scope>NUCLEOTIDE SEQUENCE [LARGE SCALE GENOMIC DNA]</scope>
    <source>
        <strain evidence="1">P2niaD18</strain>
    </source>
</reference>
<dbReference type="EMBL" id="CM002798">
    <property type="protein sequence ID" value="KZN93591.1"/>
    <property type="molecule type" value="Genomic_DNA"/>
</dbReference>
<evidence type="ECO:0000313" key="1">
    <source>
        <dbReference type="EMBL" id="KZN93591.1"/>
    </source>
</evidence>
<protein>
    <submittedName>
        <fullName evidence="1">Uncharacterized protein</fullName>
    </submittedName>
</protein>
<gene>
    <name evidence="1" type="ORF">EN45_037730</name>
</gene>
<sequence length="74" mass="8064">MAAIHANSGGSSATSFNPLVAHVLPEANPAPTLPHALLRGSLPDQERTQRKTVIYQTFPNRPMKVHSVSFNPYQ</sequence>